<keyword evidence="2" id="KW-0812">Transmembrane</keyword>
<dbReference type="KEGG" id="bwa:HLV38_06080"/>
<dbReference type="RefSeq" id="WP_173165107.1">
    <property type="nucleotide sequence ID" value="NZ_CP053716.1"/>
</dbReference>
<feature type="transmembrane region" description="Helical" evidence="2">
    <location>
        <begin position="72"/>
        <end position="93"/>
    </location>
</feature>
<feature type="transmembrane region" description="Helical" evidence="2">
    <location>
        <begin position="198"/>
        <end position="231"/>
    </location>
</feature>
<accession>A0A6M8J523</accession>
<gene>
    <name evidence="3" type="ORF">HLV38_06080</name>
</gene>
<feature type="transmembrane region" description="Helical" evidence="2">
    <location>
        <begin position="20"/>
        <end position="40"/>
    </location>
</feature>
<evidence type="ECO:0000313" key="4">
    <source>
        <dbReference type="Proteomes" id="UP000503297"/>
    </source>
</evidence>
<dbReference type="Pfam" id="PF13197">
    <property type="entry name" value="DUF4013"/>
    <property type="match status" value="1"/>
</dbReference>
<sequence length="400" mass="42222">MSNVRYFDASWRDLTKSEGWFKKMMLLGLVSIVPIFGSIVTNGYLYGWARDCAWGVRTQLPARIFGNEDGKLYRRGFFIFVIGIVAAAIPWLISQFIEISTGFGSAAILNSLTAHYLPSYNDYGMSGVDSFARLTWTPAVITAIMVGGLASVVFSIIGTLYCFVASMRSSIYDNLSSGFQFGKIFAMIKHDAGGMARIFVMALLADIVCGLILGLVTVLIMLVGVFMFAGLMVGASSGSEPSLGFVMLMVFLVMVVLAALFYFFAVLQAIVQALVARALGYWTAQFDVPSWGAQTDPMPFERMPAVGAQAPEAPMPSVTPEYTPPVAPTAAAPASEAASEAVASQSAAGQDASAADAVAADAPIADAAASASQQAAEATQAPVAEAAPAAQAERPADEQK</sequence>
<dbReference type="Proteomes" id="UP000503297">
    <property type="component" value="Chromosome"/>
</dbReference>
<dbReference type="EMBL" id="CP053716">
    <property type="protein sequence ID" value="QKF07723.1"/>
    <property type="molecule type" value="Genomic_DNA"/>
</dbReference>
<reference evidence="4" key="1">
    <citation type="submission" date="2020-05" db="EMBL/GenBank/DDBJ databases">
        <title>Novel species in genus Nocardioides.</title>
        <authorList>
            <person name="Zhang G."/>
        </authorList>
    </citation>
    <scope>NUCLEOTIDE SEQUENCE [LARGE SCALE GENOMIC DNA]</scope>
    <source>
        <strain evidence="4">zg-1050</strain>
    </source>
</reference>
<evidence type="ECO:0000313" key="3">
    <source>
        <dbReference type="EMBL" id="QKF07723.1"/>
    </source>
</evidence>
<feature type="compositionally biased region" description="Low complexity" evidence="1">
    <location>
        <begin position="328"/>
        <end position="393"/>
    </location>
</feature>
<dbReference type="InterPro" id="IPR025098">
    <property type="entry name" value="DUF4013"/>
</dbReference>
<dbReference type="AlphaFoldDB" id="A0A6M8J523"/>
<keyword evidence="4" id="KW-1185">Reference proteome</keyword>
<proteinExistence type="predicted"/>
<keyword evidence="2" id="KW-0472">Membrane</keyword>
<evidence type="ECO:0000256" key="1">
    <source>
        <dbReference type="SAM" id="MobiDB-lite"/>
    </source>
</evidence>
<feature type="transmembrane region" description="Helical" evidence="2">
    <location>
        <begin position="139"/>
        <end position="164"/>
    </location>
</feature>
<organism evidence="3 4">
    <name type="scientific">Berryella wangjianweii</name>
    <dbReference type="NCBI Taxonomy" id="2734634"/>
    <lineage>
        <taxon>Bacteria</taxon>
        <taxon>Bacillati</taxon>
        <taxon>Actinomycetota</taxon>
        <taxon>Coriobacteriia</taxon>
        <taxon>Eggerthellales</taxon>
        <taxon>Eggerthellaceae</taxon>
        <taxon>Berryella</taxon>
    </lineage>
</organism>
<keyword evidence="2" id="KW-1133">Transmembrane helix</keyword>
<evidence type="ECO:0000256" key="2">
    <source>
        <dbReference type="SAM" id="Phobius"/>
    </source>
</evidence>
<feature type="transmembrane region" description="Helical" evidence="2">
    <location>
        <begin position="243"/>
        <end position="267"/>
    </location>
</feature>
<name>A0A6M8J523_9ACTN</name>
<protein>
    <submittedName>
        <fullName evidence="3">DUF4013 domain-containing protein</fullName>
    </submittedName>
</protein>
<feature type="region of interest" description="Disordered" evidence="1">
    <location>
        <begin position="310"/>
        <end position="400"/>
    </location>
</feature>